<organism evidence="1 2">
    <name type="scientific">Coleofasciculus chthonoplastes PCC 7420</name>
    <dbReference type="NCBI Taxonomy" id="118168"/>
    <lineage>
        <taxon>Bacteria</taxon>
        <taxon>Bacillati</taxon>
        <taxon>Cyanobacteriota</taxon>
        <taxon>Cyanophyceae</taxon>
        <taxon>Coleofasciculales</taxon>
        <taxon>Coleofasciculaceae</taxon>
        <taxon>Coleofasciculus</taxon>
    </lineage>
</organism>
<accession>B4VIY0</accession>
<keyword evidence="2" id="KW-1185">Reference proteome</keyword>
<reference evidence="1 2" key="1">
    <citation type="submission" date="2008-07" db="EMBL/GenBank/DDBJ databases">
        <authorList>
            <person name="Tandeau de Marsac N."/>
            <person name="Ferriera S."/>
            <person name="Johnson J."/>
            <person name="Kravitz S."/>
            <person name="Beeson K."/>
            <person name="Sutton G."/>
            <person name="Rogers Y.-H."/>
            <person name="Friedman R."/>
            <person name="Frazier M."/>
            <person name="Venter J.C."/>
        </authorList>
    </citation>
    <scope>NUCLEOTIDE SEQUENCE [LARGE SCALE GENOMIC DNA]</scope>
    <source>
        <strain evidence="1 2">PCC 7420</strain>
    </source>
</reference>
<sequence length="48" mass="5696">MIIHFTDFIRIISDTGDSAEDSTGIYQYGCSRRIWRQSNSDRWKSPVW</sequence>
<evidence type="ECO:0000313" key="1">
    <source>
        <dbReference type="EMBL" id="EDX78062.1"/>
    </source>
</evidence>
<dbReference type="HOGENOM" id="CLU_3151598_0_0_3"/>
<gene>
    <name evidence="1" type="ORF">MC7420_7800</name>
</gene>
<dbReference type="AlphaFoldDB" id="B4VIY0"/>
<dbReference type="Proteomes" id="UP000003835">
    <property type="component" value="Unassembled WGS sequence"/>
</dbReference>
<protein>
    <submittedName>
        <fullName evidence="1">Uncharacterized protein</fullName>
    </submittedName>
</protein>
<proteinExistence type="predicted"/>
<evidence type="ECO:0000313" key="2">
    <source>
        <dbReference type="Proteomes" id="UP000003835"/>
    </source>
</evidence>
<name>B4VIY0_9CYAN</name>
<dbReference type="EMBL" id="DS989842">
    <property type="protein sequence ID" value="EDX78062.1"/>
    <property type="molecule type" value="Genomic_DNA"/>
</dbReference>